<organism evidence="17 18">
    <name type="scientific">Frankia torreyi</name>
    <dbReference type="NCBI Taxonomy" id="1856"/>
    <lineage>
        <taxon>Bacteria</taxon>
        <taxon>Bacillati</taxon>
        <taxon>Actinomycetota</taxon>
        <taxon>Actinomycetes</taxon>
        <taxon>Frankiales</taxon>
        <taxon>Frankiaceae</taxon>
        <taxon>Frankia</taxon>
    </lineage>
</organism>
<keyword evidence="18" id="KW-1185">Reference proteome</keyword>
<dbReference type="SUPFAM" id="SSF57716">
    <property type="entry name" value="Glucocorticoid receptor-like (DNA-binding domain)"/>
    <property type="match status" value="1"/>
</dbReference>
<evidence type="ECO:0000256" key="12">
    <source>
        <dbReference type="ARBA" id="ARBA00023295"/>
    </source>
</evidence>
<evidence type="ECO:0000313" key="18">
    <source>
        <dbReference type="Proteomes" id="UP000032545"/>
    </source>
</evidence>
<feature type="compositionally biased region" description="Basic and acidic residues" evidence="14">
    <location>
        <begin position="282"/>
        <end position="301"/>
    </location>
</feature>
<dbReference type="InterPro" id="IPR015886">
    <property type="entry name" value="H2TH_FPG"/>
</dbReference>
<evidence type="ECO:0000256" key="2">
    <source>
        <dbReference type="ARBA" id="ARBA00012720"/>
    </source>
</evidence>
<evidence type="ECO:0000313" key="17">
    <source>
        <dbReference type="EMBL" id="KJE24676.1"/>
    </source>
</evidence>
<dbReference type="AlphaFoldDB" id="A0A0D8BKJ4"/>
<evidence type="ECO:0000256" key="11">
    <source>
        <dbReference type="ARBA" id="ARBA00023268"/>
    </source>
</evidence>
<evidence type="ECO:0000256" key="10">
    <source>
        <dbReference type="ARBA" id="ARBA00023239"/>
    </source>
</evidence>
<reference evidence="18" key="1">
    <citation type="submission" date="2015-02" db="EMBL/GenBank/DDBJ databases">
        <title>Draft Genome of Frankia sp. CpI1-S.</title>
        <authorList>
            <person name="Oshone R.T."/>
            <person name="Ngom M."/>
            <person name="Ghodhbane-Gtari F."/>
            <person name="Gtari M."/>
            <person name="Morris K."/>
            <person name="Thomas K."/>
            <person name="Sen A."/>
            <person name="Tisa L.S."/>
        </authorList>
    </citation>
    <scope>NUCLEOTIDE SEQUENCE [LARGE SCALE GENOMIC DNA]</scope>
    <source>
        <strain evidence="18">CpI1-S</strain>
    </source>
</reference>
<dbReference type="GO" id="GO:0008270">
    <property type="term" value="F:zinc ion binding"/>
    <property type="evidence" value="ECO:0007669"/>
    <property type="project" value="UniProtKB-KW"/>
</dbReference>
<keyword evidence="12 17" id="KW-0326">Glycosidase</keyword>
<keyword evidence="8" id="KW-0238">DNA-binding</keyword>
<comment type="similarity">
    <text evidence="1">Belongs to the FPG family.</text>
</comment>
<evidence type="ECO:0000256" key="7">
    <source>
        <dbReference type="ARBA" id="ARBA00022833"/>
    </source>
</evidence>
<keyword evidence="11" id="KW-0511">Multifunctional enzyme</keyword>
<evidence type="ECO:0000256" key="14">
    <source>
        <dbReference type="SAM" id="MobiDB-lite"/>
    </source>
</evidence>
<keyword evidence="4" id="KW-0227">DNA damage</keyword>
<dbReference type="InterPro" id="IPR035937">
    <property type="entry name" value="FPG_N"/>
</dbReference>
<gene>
    <name evidence="17" type="ORF">FF36_01050</name>
</gene>
<dbReference type="PROSITE" id="PS51066">
    <property type="entry name" value="ZF_FPG_2"/>
    <property type="match status" value="1"/>
</dbReference>
<evidence type="ECO:0000256" key="1">
    <source>
        <dbReference type="ARBA" id="ARBA00009409"/>
    </source>
</evidence>
<feature type="domain" description="FPG-type" evidence="15">
    <location>
        <begin position="222"/>
        <end position="265"/>
    </location>
</feature>
<dbReference type="InterPro" id="IPR044090">
    <property type="entry name" value="Nei2_N"/>
</dbReference>
<evidence type="ECO:0000256" key="3">
    <source>
        <dbReference type="ARBA" id="ARBA00022723"/>
    </source>
</evidence>
<dbReference type="PANTHER" id="PTHR42697:SF1">
    <property type="entry name" value="ENDONUCLEASE 8"/>
    <property type="match status" value="1"/>
</dbReference>
<dbReference type="Gene3D" id="1.10.8.50">
    <property type="match status" value="1"/>
</dbReference>
<dbReference type="OrthoDB" id="9800855at2"/>
<feature type="compositionally biased region" description="Low complexity" evidence="14">
    <location>
        <begin position="264"/>
        <end position="275"/>
    </location>
</feature>
<dbReference type="InterPro" id="IPR010979">
    <property type="entry name" value="Ribosomal_uS13-like_H2TH"/>
</dbReference>
<dbReference type="GO" id="GO:0006284">
    <property type="term" value="P:base-excision repair"/>
    <property type="evidence" value="ECO:0007669"/>
    <property type="project" value="InterPro"/>
</dbReference>
<name>A0A0D8BKJ4_9ACTN</name>
<dbReference type="InterPro" id="IPR012319">
    <property type="entry name" value="FPG_cat"/>
</dbReference>
<keyword evidence="10 17" id="KW-0456">Lyase</keyword>
<accession>A0A0D8BKJ4</accession>
<dbReference type="RefSeq" id="WP_044883787.1">
    <property type="nucleotide sequence ID" value="NZ_JYFN01000005.1"/>
</dbReference>
<evidence type="ECO:0000256" key="8">
    <source>
        <dbReference type="ARBA" id="ARBA00023125"/>
    </source>
</evidence>
<feature type="region of interest" description="Disordered" evidence="14">
    <location>
        <begin position="264"/>
        <end position="301"/>
    </location>
</feature>
<evidence type="ECO:0000259" key="15">
    <source>
        <dbReference type="PROSITE" id="PS51066"/>
    </source>
</evidence>
<evidence type="ECO:0000256" key="5">
    <source>
        <dbReference type="ARBA" id="ARBA00022771"/>
    </source>
</evidence>
<dbReference type="PANTHER" id="PTHR42697">
    <property type="entry name" value="ENDONUCLEASE 8"/>
    <property type="match status" value="1"/>
</dbReference>
<evidence type="ECO:0000256" key="9">
    <source>
        <dbReference type="ARBA" id="ARBA00023204"/>
    </source>
</evidence>
<comment type="caution">
    <text evidence="17">The sequence shown here is derived from an EMBL/GenBank/DDBJ whole genome shotgun (WGS) entry which is preliminary data.</text>
</comment>
<dbReference type="EC" id="4.2.99.18" evidence="2"/>
<feature type="domain" description="Formamidopyrimidine-DNA glycosylase catalytic" evidence="16">
    <location>
        <begin position="2"/>
        <end position="130"/>
    </location>
</feature>
<dbReference type="PROSITE" id="PS51068">
    <property type="entry name" value="FPG_CAT"/>
    <property type="match status" value="1"/>
</dbReference>
<keyword evidence="6 17" id="KW-0378">Hydrolase</keyword>
<dbReference type="GO" id="GO:0000703">
    <property type="term" value="F:oxidized pyrimidine nucleobase lesion DNA N-glycosylase activity"/>
    <property type="evidence" value="ECO:0007669"/>
    <property type="project" value="TreeGrafter"/>
</dbReference>
<keyword evidence="3" id="KW-0479">Metal-binding</keyword>
<dbReference type="InterPro" id="IPR000214">
    <property type="entry name" value="Znf_DNA_glyclase/AP_lyase"/>
</dbReference>
<reference evidence="17 18" key="2">
    <citation type="journal article" date="2016" name="Genome Announc.">
        <title>Permanent Draft Genome Sequences for Two Variants of Frankia sp. Strain CpI1, the First Frankia Strain Isolated from Root Nodules of Comptonia peregrina.</title>
        <authorList>
            <person name="Oshone R."/>
            <person name="Hurst S.G.IV."/>
            <person name="Abebe-Akele F."/>
            <person name="Simpson S."/>
            <person name="Morris K."/>
            <person name="Thomas W.K."/>
            <person name="Tisa L.S."/>
        </authorList>
    </citation>
    <scope>NUCLEOTIDE SEQUENCE [LARGE SCALE GENOMIC DNA]</scope>
    <source>
        <strain evidence="18">CpI1-S</strain>
    </source>
</reference>
<dbReference type="Proteomes" id="UP000032545">
    <property type="component" value="Unassembled WGS sequence"/>
</dbReference>
<dbReference type="CDD" id="cd08971">
    <property type="entry name" value="AcNei2_N"/>
    <property type="match status" value="1"/>
</dbReference>
<dbReference type="Gene3D" id="3.20.190.10">
    <property type="entry name" value="MutM-like, N-terminal"/>
    <property type="match status" value="1"/>
</dbReference>
<keyword evidence="7" id="KW-0862">Zinc</keyword>
<keyword evidence="9" id="KW-0234">DNA repair</keyword>
<dbReference type="SMART" id="SM01232">
    <property type="entry name" value="H2TH"/>
    <property type="match status" value="1"/>
</dbReference>
<dbReference type="SMART" id="SM00898">
    <property type="entry name" value="Fapy_DNA_glyco"/>
    <property type="match status" value="1"/>
</dbReference>
<dbReference type="EMBL" id="JYFN01000005">
    <property type="protein sequence ID" value="KJE24676.1"/>
    <property type="molecule type" value="Genomic_DNA"/>
</dbReference>
<dbReference type="Pfam" id="PF06831">
    <property type="entry name" value="H2TH"/>
    <property type="match status" value="1"/>
</dbReference>
<dbReference type="Pfam" id="PF01149">
    <property type="entry name" value="Fapy_DNA_glyco"/>
    <property type="match status" value="1"/>
</dbReference>
<proteinExistence type="inferred from homology"/>
<keyword evidence="5 13" id="KW-0863">Zinc-finger</keyword>
<evidence type="ECO:0000256" key="6">
    <source>
        <dbReference type="ARBA" id="ARBA00022801"/>
    </source>
</evidence>
<dbReference type="PATRIC" id="fig|1502723.3.peg.4314"/>
<dbReference type="SUPFAM" id="SSF81624">
    <property type="entry name" value="N-terminal domain of MutM-like DNA repair proteins"/>
    <property type="match status" value="1"/>
</dbReference>
<evidence type="ECO:0000256" key="13">
    <source>
        <dbReference type="PROSITE-ProRule" id="PRU00391"/>
    </source>
</evidence>
<sequence>MPEGDTVWRAARRMDAALAGARLLSTDFRVPHLATADLSGQRIIEVAARGKHLLTRFDGGLSLHTHFRMEGSWHLYRPGVAWSGGPAWQIRVVLTTAEQVAVGYRLAVVELLATSREQDAVGHLGPDVLGADWDLDVVVAALRATPQRQIGAALLDQRIIAGLGNIWRTEACFVAGVSPWTPVGDVPDLPGLVRRAQAMIRTGAHGGHQVTTGSMRPGEEHWVYGRAGRPCRRCGSRILTADQSRIPGRVDDESRRTTWCPRCQAGPAAPAGAVARRGRANRGAEARSGRVRRPDAGEGGA</sequence>
<evidence type="ECO:0000256" key="4">
    <source>
        <dbReference type="ARBA" id="ARBA00022763"/>
    </source>
</evidence>
<dbReference type="SUPFAM" id="SSF46946">
    <property type="entry name" value="S13-like H2TH domain"/>
    <property type="match status" value="1"/>
</dbReference>
<evidence type="ECO:0000259" key="16">
    <source>
        <dbReference type="PROSITE" id="PS51068"/>
    </source>
</evidence>
<dbReference type="GO" id="GO:0140078">
    <property type="term" value="F:class I DNA-(apurinic or apyrimidinic site) endonuclease activity"/>
    <property type="evidence" value="ECO:0007669"/>
    <property type="project" value="UniProtKB-EC"/>
</dbReference>
<protein>
    <recommendedName>
        <fullName evidence="2">DNA-(apurinic or apyrimidinic site) lyase</fullName>
        <ecNumber evidence="2">4.2.99.18</ecNumber>
    </recommendedName>
</protein>
<dbReference type="GO" id="GO:0003684">
    <property type="term" value="F:damaged DNA binding"/>
    <property type="evidence" value="ECO:0007669"/>
    <property type="project" value="InterPro"/>
</dbReference>